<accession>A0A0F9G2Y0</accession>
<protein>
    <submittedName>
        <fullName evidence="1">Uncharacterized protein</fullName>
    </submittedName>
</protein>
<reference evidence="1" key="1">
    <citation type="journal article" date="2015" name="Nature">
        <title>Complex archaea that bridge the gap between prokaryotes and eukaryotes.</title>
        <authorList>
            <person name="Spang A."/>
            <person name="Saw J.H."/>
            <person name="Jorgensen S.L."/>
            <person name="Zaremba-Niedzwiedzka K."/>
            <person name="Martijn J."/>
            <person name="Lind A.E."/>
            <person name="van Eijk R."/>
            <person name="Schleper C."/>
            <person name="Guy L."/>
            <person name="Ettema T.J."/>
        </authorList>
    </citation>
    <scope>NUCLEOTIDE SEQUENCE</scope>
</reference>
<proteinExistence type="predicted"/>
<name>A0A0F9G2Y0_9ZZZZ</name>
<comment type="caution">
    <text evidence="1">The sequence shown here is derived from an EMBL/GenBank/DDBJ whole genome shotgun (WGS) entry which is preliminary data.</text>
</comment>
<organism evidence="1">
    <name type="scientific">marine sediment metagenome</name>
    <dbReference type="NCBI Taxonomy" id="412755"/>
    <lineage>
        <taxon>unclassified sequences</taxon>
        <taxon>metagenomes</taxon>
        <taxon>ecological metagenomes</taxon>
    </lineage>
</organism>
<gene>
    <name evidence="1" type="ORF">LCGC14_1878750</name>
</gene>
<evidence type="ECO:0000313" key="1">
    <source>
        <dbReference type="EMBL" id="KKL93033.1"/>
    </source>
</evidence>
<dbReference type="EMBL" id="LAZR01019304">
    <property type="protein sequence ID" value="KKL93033.1"/>
    <property type="molecule type" value="Genomic_DNA"/>
</dbReference>
<dbReference type="AlphaFoldDB" id="A0A0F9G2Y0"/>
<sequence>MTNNSYDVAIIKQIVARGGDDVIGRVINALVPGAPSTKETRQIARKVLETMFDAGEINCPRCGATMLDAENVCYGDADCPVAEI</sequence>